<dbReference type="InterPro" id="IPR050469">
    <property type="entry name" value="Diguanylate_Cyclase"/>
</dbReference>
<evidence type="ECO:0000259" key="3">
    <source>
        <dbReference type="PROSITE" id="PS50887"/>
    </source>
</evidence>
<dbReference type="Gene3D" id="3.30.70.270">
    <property type="match status" value="1"/>
</dbReference>
<feature type="region of interest" description="Disordered" evidence="1">
    <location>
        <begin position="373"/>
        <end position="395"/>
    </location>
</feature>
<accession>A0A0R2IPA1</accession>
<dbReference type="InterPro" id="IPR000160">
    <property type="entry name" value="GGDEF_dom"/>
</dbReference>
<dbReference type="GO" id="GO:0043709">
    <property type="term" value="P:cell adhesion involved in single-species biofilm formation"/>
    <property type="evidence" value="ECO:0007669"/>
    <property type="project" value="TreeGrafter"/>
</dbReference>
<dbReference type="Proteomes" id="UP000051568">
    <property type="component" value="Unassembled WGS sequence"/>
</dbReference>
<proteinExistence type="predicted"/>
<dbReference type="SMART" id="SM00267">
    <property type="entry name" value="GGDEF"/>
    <property type="match status" value="1"/>
</dbReference>
<feature type="transmembrane region" description="Helical" evidence="2">
    <location>
        <begin position="120"/>
        <end position="139"/>
    </location>
</feature>
<dbReference type="NCBIfam" id="TIGR00254">
    <property type="entry name" value="GGDEF"/>
    <property type="match status" value="1"/>
</dbReference>
<dbReference type="OrthoDB" id="9759607at2"/>
<dbReference type="GO" id="GO:1902201">
    <property type="term" value="P:negative regulation of bacterial-type flagellum-dependent cell motility"/>
    <property type="evidence" value="ECO:0007669"/>
    <property type="project" value="TreeGrafter"/>
</dbReference>
<reference evidence="4 5" key="1">
    <citation type="journal article" date="2015" name="Genome Announc.">
        <title>Expanding the biotechnology potential of lactobacilli through comparative genomics of 213 strains and associated genera.</title>
        <authorList>
            <person name="Sun Z."/>
            <person name="Harris H.M."/>
            <person name="McCann A."/>
            <person name="Guo C."/>
            <person name="Argimon S."/>
            <person name="Zhang W."/>
            <person name="Yang X."/>
            <person name="Jeffery I.B."/>
            <person name="Cooney J.C."/>
            <person name="Kagawa T.F."/>
            <person name="Liu W."/>
            <person name="Song Y."/>
            <person name="Salvetti E."/>
            <person name="Wrobel A."/>
            <person name="Rasinkangas P."/>
            <person name="Parkhill J."/>
            <person name="Rea M.C."/>
            <person name="O'Sullivan O."/>
            <person name="Ritari J."/>
            <person name="Douillard F.P."/>
            <person name="Paul Ross R."/>
            <person name="Yang R."/>
            <person name="Briner A.E."/>
            <person name="Felis G.E."/>
            <person name="de Vos W.M."/>
            <person name="Barrangou R."/>
            <person name="Klaenhammer T.R."/>
            <person name="Caufield P.W."/>
            <person name="Cui Y."/>
            <person name="Zhang H."/>
            <person name="O'Toole P.W."/>
        </authorList>
    </citation>
    <scope>NUCLEOTIDE SEQUENCE [LARGE SCALE GENOMIC DNA]</scope>
    <source>
        <strain evidence="4 5">DSM 17757</strain>
    </source>
</reference>
<sequence>MTQQAWLISPLFTGVFVTLGIILFFQLLVRSFVNHTNQGTQPLNYLVGRLSLLSVAYFSILGVYFEFAAAQTNQDIAFINFRLLLLSYVIIFLGQRTSLIVILTSIIARLLLLGPNASTWNFILLTIVMYLLFSINLHLVRKYQAKQYLLVAILDVIVQIFWFGLYFIHSKSLGIISLRDAFYYWVSFMIMNAFLYYGLMWLNNENDYLTTLVHQATFDPLTHLENYSVFKKDFTTQFEAFHHDNQSLAMITLDIDYFKRVNDQYGHLAGNKVLAAMGAILSEAVAKIPNAHAYRVGGEEFNILLPNTDLEEAHEFSRQLQAQIRQTTFSIADSKAIHITISMGVTTLRESDVTQNLLYERADQMLYHSKGEGRDRITVSQEEPHASLSSQPERE</sequence>
<evidence type="ECO:0000313" key="4">
    <source>
        <dbReference type="EMBL" id="KRN66969.1"/>
    </source>
</evidence>
<feature type="transmembrane region" description="Helical" evidence="2">
    <location>
        <begin position="148"/>
        <end position="169"/>
    </location>
</feature>
<feature type="transmembrane region" description="Helical" evidence="2">
    <location>
        <begin position="76"/>
        <end position="93"/>
    </location>
</feature>
<keyword evidence="5" id="KW-1185">Reference proteome</keyword>
<dbReference type="PROSITE" id="PS50887">
    <property type="entry name" value="GGDEF"/>
    <property type="match status" value="1"/>
</dbReference>
<dbReference type="InterPro" id="IPR029787">
    <property type="entry name" value="Nucleotide_cyclase"/>
</dbReference>
<dbReference type="STRING" id="319652.IV80_GL001059"/>
<gene>
    <name evidence="4" type="ORF">IV80_GL001059</name>
</gene>
<dbReference type="PANTHER" id="PTHR45138:SF9">
    <property type="entry name" value="DIGUANYLATE CYCLASE DGCM-RELATED"/>
    <property type="match status" value="1"/>
</dbReference>
<organism evidence="4 5">
    <name type="scientific">Pediococcus cellicola</name>
    <dbReference type="NCBI Taxonomy" id="319652"/>
    <lineage>
        <taxon>Bacteria</taxon>
        <taxon>Bacillati</taxon>
        <taxon>Bacillota</taxon>
        <taxon>Bacilli</taxon>
        <taxon>Lactobacillales</taxon>
        <taxon>Lactobacillaceae</taxon>
        <taxon>Pediococcus</taxon>
    </lineage>
</organism>
<name>A0A0R2IPA1_9LACO</name>
<feature type="transmembrane region" description="Helical" evidence="2">
    <location>
        <begin position="6"/>
        <end position="29"/>
    </location>
</feature>
<dbReference type="EMBL" id="JQBR01000003">
    <property type="protein sequence ID" value="KRN66969.1"/>
    <property type="molecule type" value="Genomic_DNA"/>
</dbReference>
<comment type="caution">
    <text evidence="4">The sequence shown here is derived from an EMBL/GenBank/DDBJ whole genome shotgun (WGS) entry which is preliminary data.</text>
</comment>
<dbReference type="RefSeq" id="WP_057749713.1">
    <property type="nucleotide sequence ID" value="NZ_BJVH01000004.1"/>
</dbReference>
<dbReference type="PATRIC" id="fig|319652.3.peg.1068"/>
<feature type="transmembrane region" description="Helical" evidence="2">
    <location>
        <begin position="181"/>
        <end position="199"/>
    </location>
</feature>
<evidence type="ECO:0000313" key="5">
    <source>
        <dbReference type="Proteomes" id="UP000051568"/>
    </source>
</evidence>
<dbReference type="AlphaFoldDB" id="A0A0R2IPA1"/>
<dbReference type="SUPFAM" id="SSF55073">
    <property type="entry name" value="Nucleotide cyclase"/>
    <property type="match status" value="1"/>
</dbReference>
<feature type="transmembrane region" description="Helical" evidence="2">
    <location>
        <begin position="50"/>
        <end position="70"/>
    </location>
</feature>
<dbReference type="GO" id="GO:0052621">
    <property type="term" value="F:diguanylate cyclase activity"/>
    <property type="evidence" value="ECO:0007669"/>
    <property type="project" value="TreeGrafter"/>
</dbReference>
<keyword evidence="2" id="KW-0812">Transmembrane</keyword>
<feature type="compositionally biased region" description="Basic and acidic residues" evidence="1">
    <location>
        <begin position="373"/>
        <end position="385"/>
    </location>
</feature>
<evidence type="ECO:0000256" key="1">
    <source>
        <dbReference type="SAM" id="MobiDB-lite"/>
    </source>
</evidence>
<feature type="domain" description="GGDEF" evidence="3">
    <location>
        <begin position="246"/>
        <end position="382"/>
    </location>
</feature>
<dbReference type="PANTHER" id="PTHR45138">
    <property type="entry name" value="REGULATORY COMPONENTS OF SENSORY TRANSDUCTION SYSTEM"/>
    <property type="match status" value="1"/>
</dbReference>
<keyword evidence="2" id="KW-0472">Membrane</keyword>
<dbReference type="FunFam" id="3.30.70.270:FF:000001">
    <property type="entry name" value="Diguanylate cyclase domain protein"/>
    <property type="match status" value="1"/>
</dbReference>
<dbReference type="GO" id="GO:0005886">
    <property type="term" value="C:plasma membrane"/>
    <property type="evidence" value="ECO:0007669"/>
    <property type="project" value="TreeGrafter"/>
</dbReference>
<evidence type="ECO:0000256" key="2">
    <source>
        <dbReference type="SAM" id="Phobius"/>
    </source>
</evidence>
<keyword evidence="2" id="KW-1133">Transmembrane helix</keyword>
<dbReference type="Pfam" id="PF00990">
    <property type="entry name" value="GGDEF"/>
    <property type="match status" value="1"/>
</dbReference>
<dbReference type="CDD" id="cd01949">
    <property type="entry name" value="GGDEF"/>
    <property type="match status" value="1"/>
</dbReference>
<protein>
    <recommendedName>
        <fullName evidence="3">GGDEF domain-containing protein</fullName>
    </recommendedName>
</protein>
<dbReference type="InterPro" id="IPR043128">
    <property type="entry name" value="Rev_trsase/Diguanyl_cyclase"/>
</dbReference>